<evidence type="ECO:0000313" key="2">
    <source>
        <dbReference type="EMBL" id="HGS87193.1"/>
    </source>
</evidence>
<dbReference type="EMBL" id="DSXR01000059">
    <property type="protein sequence ID" value="HGS87193.1"/>
    <property type="molecule type" value="Genomic_DNA"/>
</dbReference>
<proteinExistence type="predicted"/>
<feature type="transmembrane region" description="Helical" evidence="1">
    <location>
        <begin position="140"/>
        <end position="162"/>
    </location>
</feature>
<organism evidence="2">
    <name type="scientific">Bellilinea caldifistulae</name>
    <dbReference type="NCBI Taxonomy" id="360411"/>
    <lineage>
        <taxon>Bacteria</taxon>
        <taxon>Bacillati</taxon>
        <taxon>Chloroflexota</taxon>
        <taxon>Anaerolineae</taxon>
        <taxon>Anaerolineales</taxon>
        <taxon>Anaerolineaceae</taxon>
        <taxon>Bellilinea</taxon>
    </lineage>
</organism>
<name>A0A7C4Q3T2_9CHLR</name>
<protein>
    <recommendedName>
        <fullName evidence="3">GH16 domain-containing protein</fullName>
    </recommendedName>
</protein>
<comment type="caution">
    <text evidence="2">The sequence shown here is derived from an EMBL/GenBank/DDBJ whole genome shotgun (WGS) entry which is preliminary data.</text>
</comment>
<sequence length="260" mass="29220">MKPQDDSDFPFSILTVGKGQVETDRKGCWSLSIPAGEAGQYRLAQLDDYRYLPRKCFHWQPPVTLSLTAQASDSSMPGTWGFGFWNDPFSFSLGAKGSSRRLPVLPNAAWFFYASPQNYLSLRDDLPANGLLAAVFRSPLIPGFLLAPAVLAMPLLALPLTARWLRRLARRLIQQDAARLDVQVIQPHEYRLEWLPPLVRFTVDGKLLFETPLTPRGRLGLVIWIDNQYAAFTPNGKLRFGLLPNVTAHLRVSNFQIGEI</sequence>
<evidence type="ECO:0000256" key="1">
    <source>
        <dbReference type="SAM" id="Phobius"/>
    </source>
</evidence>
<evidence type="ECO:0008006" key="3">
    <source>
        <dbReference type="Google" id="ProtNLM"/>
    </source>
</evidence>
<gene>
    <name evidence="2" type="ORF">ENT17_06185</name>
</gene>
<dbReference type="AlphaFoldDB" id="A0A7C4Q3T2"/>
<keyword evidence="1" id="KW-0812">Transmembrane</keyword>
<accession>A0A7C4Q3T2</accession>
<keyword evidence="1" id="KW-0472">Membrane</keyword>
<keyword evidence="1" id="KW-1133">Transmembrane helix</keyword>
<reference evidence="2" key="1">
    <citation type="journal article" date="2020" name="mSystems">
        <title>Genome- and Community-Level Interaction Insights into Carbon Utilization and Element Cycling Functions of Hydrothermarchaeota in Hydrothermal Sediment.</title>
        <authorList>
            <person name="Zhou Z."/>
            <person name="Liu Y."/>
            <person name="Xu W."/>
            <person name="Pan J."/>
            <person name="Luo Z.H."/>
            <person name="Li M."/>
        </authorList>
    </citation>
    <scope>NUCLEOTIDE SEQUENCE [LARGE SCALE GENOMIC DNA]</scope>
    <source>
        <strain evidence="2">SpSt-556</strain>
    </source>
</reference>